<evidence type="ECO:0000313" key="3">
    <source>
        <dbReference type="Proteomes" id="UP001147653"/>
    </source>
</evidence>
<organism evidence="2 3">
    <name type="scientific">Solirubrobacter phytolaccae</name>
    <dbReference type="NCBI Taxonomy" id="1404360"/>
    <lineage>
        <taxon>Bacteria</taxon>
        <taxon>Bacillati</taxon>
        <taxon>Actinomycetota</taxon>
        <taxon>Thermoleophilia</taxon>
        <taxon>Solirubrobacterales</taxon>
        <taxon>Solirubrobacteraceae</taxon>
        <taxon>Solirubrobacter</taxon>
    </lineage>
</organism>
<dbReference type="Proteomes" id="UP001147653">
    <property type="component" value="Unassembled WGS sequence"/>
</dbReference>
<evidence type="ECO:0000313" key="2">
    <source>
        <dbReference type="EMBL" id="MDA0179687.1"/>
    </source>
</evidence>
<keyword evidence="3" id="KW-1185">Reference proteome</keyword>
<gene>
    <name evidence="2" type="ORF">OJ997_05225</name>
</gene>
<sequence length="441" mass="45904">MLRRLAPIVVLAGLSVLLGLPFLRSASAAPLAAKGAVRLVDPSGGPLSGQWQSWATHALVPTVTGQVTLRLTGCPGLPRMAGCVYTRQPRVIYVKPGIKQPRAVLLHELGHVYDLTVFSNTDRGRFRKIMRRPHTRWWSGTRPLAEWFAEAYAWCSRYARIESVKDYAIYEYDPTPAQHRQACSLIKTAARDRTPPAPPPDAPPVVTGDPAQSSTQPAPSTTPGPAPMPTVPARSTPAGRAAESTPSPAKTATPTATKTPTATPTATKTPAPSPTRTASPTPTATPTATSTASPTATATTTASPTATATSTPTPSATPTATATPTPSATATATPTTTATPAPTPTATATTTPEPTATPTATASPTATATPAPTATPTETPVATPTPVATETPSPEPEPTETPEPPDPFDPAWWVWCVLYGDCGGPLEPIWPDFRERVSLVP</sequence>
<protein>
    <submittedName>
        <fullName evidence="2">Uncharacterized protein</fullName>
    </submittedName>
</protein>
<accession>A0A9X3SDG0</accession>
<comment type="caution">
    <text evidence="2">The sequence shown here is derived from an EMBL/GenBank/DDBJ whole genome shotgun (WGS) entry which is preliminary data.</text>
</comment>
<feature type="compositionally biased region" description="Pro residues" evidence="1">
    <location>
        <begin position="220"/>
        <end position="230"/>
    </location>
</feature>
<name>A0A9X3SDG0_9ACTN</name>
<dbReference type="AlphaFoldDB" id="A0A9X3SDG0"/>
<dbReference type="RefSeq" id="WP_270023986.1">
    <property type="nucleotide sequence ID" value="NZ_JAPDDP010000006.1"/>
</dbReference>
<reference evidence="2" key="1">
    <citation type="submission" date="2022-10" db="EMBL/GenBank/DDBJ databases">
        <title>The WGS of Solirubrobacter phytolaccae KCTC 29190.</title>
        <authorList>
            <person name="Jiang Z."/>
        </authorList>
    </citation>
    <scope>NUCLEOTIDE SEQUENCE</scope>
    <source>
        <strain evidence="2">KCTC 29190</strain>
    </source>
</reference>
<evidence type="ECO:0000256" key="1">
    <source>
        <dbReference type="SAM" id="MobiDB-lite"/>
    </source>
</evidence>
<feature type="compositionally biased region" description="Pro residues" evidence="1">
    <location>
        <begin position="393"/>
        <end position="408"/>
    </location>
</feature>
<dbReference type="EMBL" id="JAPDDP010000006">
    <property type="protein sequence ID" value="MDA0179687.1"/>
    <property type="molecule type" value="Genomic_DNA"/>
</dbReference>
<proteinExistence type="predicted"/>
<feature type="region of interest" description="Disordered" evidence="1">
    <location>
        <begin position="191"/>
        <end position="410"/>
    </location>
</feature>
<feature type="compositionally biased region" description="Low complexity" evidence="1">
    <location>
        <begin position="241"/>
        <end position="392"/>
    </location>
</feature>